<keyword evidence="1 4" id="KW-0560">Oxidoreductase</keyword>
<dbReference type="PANTHER" id="PTHR10366">
    <property type="entry name" value="NAD DEPENDENT EPIMERASE/DEHYDRATASE"/>
    <property type="match status" value="1"/>
</dbReference>
<dbReference type="RefSeq" id="WP_307450097.1">
    <property type="nucleotide sequence ID" value="NZ_JAUTAL010000001.1"/>
</dbReference>
<organism evidence="4 5">
    <name type="scientific">Chryseobacterium camelliae</name>
    <dbReference type="NCBI Taxonomy" id="1265445"/>
    <lineage>
        <taxon>Bacteria</taxon>
        <taxon>Pseudomonadati</taxon>
        <taxon>Bacteroidota</taxon>
        <taxon>Flavobacteriia</taxon>
        <taxon>Flavobacteriales</taxon>
        <taxon>Weeksellaceae</taxon>
        <taxon>Chryseobacterium group</taxon>
        <taxon>Chryseobacterium</taxon>
    </lineage>
</organism>
<evidence type="ECO:0000256" key="1">
    <source>
        <dbReference type="ARBA" id="ARBA00023002"/>
    </source>
</evidence>
<evidence type="ECO:0000259" key="3">
    <source>
        <dbReference type="Pfam" id="PF01370"/>
    </source>
</evidence>
<dbReference type="PANTHER" id="PTHR10366:SF564">
    <property type="entry name" value="STEROL-4-ALPHA-CARBOXYLATE 3-DEHYDROGENASE, DECARBOXYLATING"/>
    <property type="match status" value="1"/>
</dbReference>
<dbReference type="EC" id="1.1.1.219" evidence="4"/>
<comment type="similarity">
    <text evidence="2">Belongs to the NAD(P)-dependent epimerase/dehydratase family. Dihydroflavonol-4-reductase subfamily.</text>
</comment>
<evidence type="ECO:0000313" key="4">
    <source>
        <dbReference type="EMBL" id="MDQ1096917.1"/>
    </source>
</evidence>
<dbReference type="InterPro" id="IPR001509">
    <property type="entry name" value="Epimerase_deHydtase"/>
</dbReference>
<dbReference type="InterPro" id="IPR036291">
    <property type="entry name" value="NAD(P)-bd_dom_sf"/>
</dbReference>
<dbReference type="Gene3D" id="3.40.50.720">
    <property type="entry name" value="NAD(P)-binding Rossmann-like Domain"/>
    <property type="match status" value="1"/>
</dbReference>
<dbReference type="CDD" id="cd05227">
    <property type="entry name" value="AR_SDR_e"/>
    <property type="match status" value="1"/>
</dbReference>
<dbReference type="EMBL" id="JAUTAL010000001">
    <property type="protein sequence ID" value="MDQ1096917.1"/>
    <property type="molecule type" value="Genomic_DNA"/>
</dbReference>
<keyword evidence="5" id="KW-1185">Reference proteome</keyword>
<dbReference type="InterPro" id="IPR050425">
    <property type="entry name" value="NAD(P)_dehydrat-like"/>
</dbReference>
<reference evidence="4 5" key="1">
    <citation type="submission" date="2023-07" db="EMBL/GenBank/DDBJ databases">
        <title>Functional and genomic diversity of the sorghum phyllosphere microbiome.</title>
        <authorList>
            <person name="Shade A."/>
        </authorList>
    </citation>
    <scope>NUCLEOTIDE SEQUENCE [LARGE SCALE GENOMIC DNA]</scope>
    <source>
        <strain evidence="4 5">SORGH_AS_1064</strain>
    </source>
</reference>
<gene>
    <name evidence="4" type="ORF">QE404_002064</name>
</gene>
<protein>
    <submittedName>
        <fullName evidence="4">Dihydroflavonol-4-reductase</fullName>
        <ecNumber evidence="4">1.1.1.219</ecNumber>
    </submittedName>
</protein>
<evidence type="ECO:0000256" key="2">
    <source>
        <dbReference type="ARBA" id="ARBA00023445"/>
    </source>
</evidence>
<dbReference type="GO" id="GO:0045552">
    <property type="term" value="F:dihydroflavanol 4-reductase activity"/>
    <property type="evidence" value="ECO:0007669"/>
    <property type="project" value="UniProtKB-EC"/>
</dbReference>
<comment type="caution">
    <text evidence="4">The sequence shown here is derived from an EMBL/GenBank/DDBJ whole genome shotgun (WGS) entry which is preliminary data.</text>
</comment>
<proteinExistence type="inferred from homology"/>
<name>A0ABU0TIN6_9FLAO</name>
<accession>A0ABU0TIN6</accession>
<feature type="domain" description="NAD-dependent epimerase/dehydratase" evidence="3">
    <location>
        <begin position="6"/>
        <end position="245"/>
    </location>
</feature>
<dbReference type="Proteomes" id="UP001225072">
    <property type="component" value="Unassembled WGS sequence"/>
</dbReference>
<sequence length="341" mass="37797">MDTKKVLLTGISGFLGAHTAIRLLEKGYHVKGTLRDLNRAPSIKEVIAKHTRFVDRLSFAEADLSTGNVWSDLMEGMDYVQHIASPFPREMPKHEDELILPAKEGVLHILNAAASYKIKRVVLTSSGAAVVYGKTKEQLQQIMDESVWTDINCAKDLTPYFKSKTIAEATAWKFMKENPSEMELVTVLPGAILGPVLENDYGTSANIVVKLMDGSMPAVPKIGFEIIDVRSVADALIKAMEVPSAANNRYLLSSGFLMLKDIAEILKKAYPKNKIPTKELPNFIIKLFSKFDSSLQPVMVDLGVKRRVNVNKAKTELNWQPIPPEEAVLSCARSLFEQGIL</sequence>
<dbReference type="Pfam" id="PF01370">
    <property type="entry name" value="Epimerase"/>
    <property type="match status" value="1"/>
</dbReference>
<evidence type="ECO:0000313" key="5">
    <source>
        <dbReference type="Proteomes" id="UP001225072"/>
    </source>
</evidence>
<dbReference type="SUPFAM" id="SSF51735">
    <property type="entry name" value="NAD(P)-binding Rossmann-fold domains"/>
    <property type="match status" value="1"/>
</dbReference>